<dbReference type="SUPFAM" id="SSF51621">
    <property type="entry name" value="Phosphoenolpyruvate/pyruvate domain"/>
    <property type="match status" value="1"/>
</dbReference>
<dbReference type="AlphaFoldDB" id="A0A6J6AHC7"/>
<dbReference type="CDD" id="cd00377">
    <property type="entry name" value="ICL_PEPM"/>
    <property type="match status" value="1"/>
</dbReference>
<dbReference type="PANTHER" id="PTHR42905:SF5">
    <property type="entry name" value="CARBOXYVINYL-CARBOXYPHOSPHONATE PHOSPHORYLMUTASE, CHLOROPLASTIC"/>
    <property type="match status" value="1"/>
</dbReference>
<evidence type="ECO:0000313" key="2">
    <source>
        <dbReference type="EMBL" id="CAB5052666.1"/>
    </source>
</evidence>
<dbReference type="InterPro" id="IPR040442">
    <property type="entry name" value="Pyrv_kinase-like_dom_sf"/>
</dbReference>
<dbReference type="GO" id="GO:0016833">
    <property type="term" value="F:oxo-acid-lyase activity"/>
    <property type="evidence" value="ECO:0007669"/>
    <property type="project" value="UniProtKB-ARBA"/>
</dbReference>
<dbReference type="EMBL" id="CAETWZ010000122">
    <property type="protein sequence ID" value="CAB4368306.1"/>
    <property type="molecule type" value="Genomic_DNA"/>
</dbReference>
<proteinExistence type="predicted"/>
<protein>
    <submittedName>
        <fullName evidence="1">Unannotated protein</fullName>
    </submittedName>
</protein>
<dbReference type="InterPro" id="IPR015813">
    <property type="entry name" value="Pyrv/PenolPyrv_kinase-like_dom"/>
</dbReference>
<organism evidence="1">
    <name type="scientific">freshwater metagenome</name>
    <dbReference type="NCBI Taxonomy" id="449393"/>
    <lineage>
        <taxon>unclassified sequences</taxon>
        <taxon>metagenomes</taxon>
        <taxon>ecological metagenomes</taxon>
    </lineage>
</organism>
<name>A0A6J6AHC7_9ZZZZ</name>
<evidence type="ECO:0000313" key="1">
    <source>
        <dbReference type="EMBL" id="CAB4368306.1"/>
    </source>
</evidence>
<dbReference type="PROSITE" id="PS00161">
    <property type="entry name" value="ISOCITRATE_LYASE"/>
    <property type="match status" value="1"/>
</dbReference>
<accession>A0A6J6AHC7</accession>
<gene>
    <name evidence="1" type="ORF">UFOPK4179_01104</name>
    <name evidence="2" type="ORF">UFOPK4293_01121</name>
</gene>
<dbReference type="InterPro" id="IPR039556">
    <property type="entry name" value="ICL/PEPM"/>
</dbReference>
<dbReference type="Pfam" id="PF13714">
    <property type="entry name" value="PEP_mutase"/>
    <property type="match status" value="1"/>
</dbReference>
<dbReference type="PANTHER" id="PTHR42905">
    <property type="entry name" value="PHOSPHOENOLPYRUVATE CARBOXYLASE"/>
    <property type="match status" value="1"/>
</dbReference>
<dbReference type="InterPro" id="IPR018523">
    <property type="entry name" value="Isocitrate_lyase_ph_CS"/>
</dbReference>
<dbReference type="EMBL" id="CAFBQH010000069">
    <property type="protein sequence ID" value="CAB5052666.1"/>
    <property type="molecule type" value="Genomic_DNA"/>
</dbReference>
<dbReference type="Gene3D" id="3.20.20.60">
    <property type="entry name" value="Phosphoenolpyruvate-binding domains"/>
    <property type="match status" value="1"/>
</dbReference>
<reference evidence="1" key="1">
    <citation type="submission" date="2020-05" db="EMBL/GenBank/DDBJ databases">
        <authorList>
            <person name="Chiriac C."/>
            <person name="Salcher M."/>
            <person name="Ghai R."/>
            <person name="Kavagutti S V."/>
        </authorList>
    </citation>
    <scope>NUCLEOTIDE SEQUENCE</scope>
</reference>
<sequence>MIHAETLRTRLAGGESVLMPGVWDPLSALLAEQAGFHTVFISGFAVAGSLLGEPDIGIVGQAHMADVANRVCAAVPNMSVVVDADTGYGDDNDVAKTVELWEAAGAAGMFLEDQVWPKKCGHMEGKDVVSTEEWLSKLKTVMRKRSNLFLTARTDARAVHGLPDALERGRMARDLGVDAVFVEAPQSLEELDQIASALPDVVLVANMVEKGKTPLLTPEELTDRGFCLVVSPLSGLLSVTKALGSAYATLRSSGTLRDHLDTITAFDDFTDLVGLPIHLANDAEDR</sequence>